<dbReference type="EMBL" id="JAZBJO010000044">
    <property type="protein sequence ID" value="MEE4598184.1"/>
    <property type="molecule type" value="Genomic_DNA"/>
</dbReference>
<dbReference type="PROSITE" id="PS00086">
    <property type="entry name" value="CYTOCHROME_P450"/>
    <property type="match status" value="1"/>
</dbReference>
<keyword evidence="4" id="KW-1185">Reference proteome</keyword>
<dbReference type="PANTHER" id="PTHR46696:SF1">
    <property type="entry name" value="CYTOCHROME P450 YJIB-RELATED"/>
    <property type="match status" value="1"/>
</dbReference>
<comment type="caution">
    <text evidence="3">The sequence shown here is derived from an EMBL/GenBank/DDBJ whole genome shotgun (WGS) entry which is preliminary data.</text>
</comment>
<dbReference type="PANTHER" id="PTHR46696">
    <property type="entry name" value="P450, PUTATIVE (EUROFUNG)-RELATED"/>
    <property type="match status" value="1"/>
</dbReference>
<dbReference type="InterPro" id="IPR036396">
    <property type="entry name" value="Cyt_P450_sf"/>
</dbReference>
<organism evidence="3 4">
    <name type="scientific">Streptomyces asiaticus subsp. ignotus</name>
    <dbReference type="NCBI Taxonomy" id="3098222"/>
    <lineage>
        <taxon>Bacteria</taxon>
        <taxon>Bacillati</taxon>
        <taxon>Actinomycetota</taxon>
        <taxon>Actinomycetes</taxon>
        <taxon>Kitasatosporales</taxon>
        <taxon>Streptomycetaceae</taxon>
        <taxon>Streptomyces</taxon>
        <taxon>Streptomyces violaceusniger group</taxon>
    </lineage>
</organism>
<keyword evidence="2" id="KW-0408">Iron</keyword>
<proteinExistence type="inferred from homology"/>
<comment type="similarity">
    <text evidence="1 2">Belongs to the cytochrome P450 family.</text>
</comment>
<accession>A0ABU7Q9V8</accession>
<dbReference type="InterPro" id="IPR017972">
    <property type="entry name" value="Cyt_P450_CS"/>
</dbReference>
<keyword evidence="2" id="KW-0349">Heme</keyword>
<reference evidence="3 4" key="1">
    <citation type="submission" date="2023-11" db="EMBL/GenBank/DDBJ databases">
        <title>30 novel species of actinomycetes from the DSMZ collection.</title>
        <authorList>
            <person name="Nouioui I."/>
        </authorList>
    </citation>
    <scope>NUCLEOTIDE SEQUENCE [LARGE SCALE GENOMIC DNA]</scope>
    <source>
        <strain evidence="3 4">DSM 41524</strain>
    </source>
</reference>
<evidence type="ECO:0000256" key="2">
    <source>
        <dbReference type="RuleBase" id="RU000461"/>
    </source>
</evidence>
<name>A0ABU7Q9V8_9ACTN</name>
<dbReference type="Gene3D" id="1.10.630.10">
    <property type="entry name" value="Cytochrome P450"/>
    <property type="match status" value="1"/>
</dbReference>
<keyword evidence="2" id="KW-0503">Monooxygenase</keyword>
<dbReference type="InterPro" id="IPR001128">
    <property type="entry name" value="Cyt_P450"/>
</dbReference>
<dbReference type="Proteomes" id="UP001354709">
    <property type="component" value="Unassembled WGS sequence"/>
</dbReference>
<keyword evidence="2" id="KW-0560">Oxidoreductase</keyword>
<evidence type="ECO:0000256" key="1">
    <source>
        <dbReference type="ARBA" id="ARBA00010617"/>
    </source>
</evidence>
<protein>
    <submittedName>
        <fullName evidence="3">Cytochrome P450</fullName>
    </submittedName>
</protein>
<dbReference type="PRINTS" id="PR00359">
    <property type="entry name" value="BP450"/>
</dbReference>
<keyword evidence="2" id="KW-0479">Metal-binding</keyword>
<sequence>MTTWRRVTARPTELGEIRLPANAQPLLMLMGTGSDPETFADPERMCAPHRANIRHHLAFGAGRHRCPGASLARSGGPGVRMA</sequence>
<dbReference type="InterPro" id="IPR002397">
    <property type="entry name" value="Cyt_P450_B"/>
</dbReference>
<evidence type="ECO:0000313" key="3">
    <source>
        <dbReference type="EMBL" id="MEE4598184.1"/>
    </source>
</evidence>
<gene>
    <name evidence="3" type="ORF">V2J94_41160</name>
</gene>
<dbReference type="SUPFAM" id="SSF48264">
    <property type="entry name" value="Cytochrome P450"/>
    <property type="match status" value="1"/>
</dbReference>
<dbReference type="RefSeq" id="WP_330815331.1">
    <property type="nucleotide sequence ID" value="NZ_JAZBJO010000044.1"/>
</dbReference>
<evidence type="ECO:0000313" key="4">
    <source>
        <dbReference type="Proteomes" id="UP001354709"/>
    </source>
</evidence>
<dbReference type="Pfam" id="PF00067">
    <property type="entry name" value="p450"/>
    <property type="match status" value="1"/>
</dbReference>